<sequence>MGPLDLGGTQGTDTKNDDTRTRSGLTTTSLLRTIRGNPPRGALIGDRGGFPSGGVANLPSTPPPSYDTSRAIRICTNYVDVLGIRKEHDFVEILSPPRRKSVRSPICKTHVDALAHDPRNNIVVQRVEGGGWRVEDRGRVQQITNTMPLLSTDEVIVNVGVVVVSGVPTPPQSLPGQEQEEPSTPEKVRDLEQRVVCSQGRETRSGSEGGESSVSSHVAEGVFPSLPDGALLQLGLLPVNERSIRWVPVMSKISAPALALINRSQYIQTYYPLPVDIVCRKLDSLDLMTGIEDYNR</sequence>
<dbReference type="EMBL" id="OE004150">
    <property type="protein sequence ID" value="CAD7460905.1"/>
    <property type="molecule type" value="Genomic_DNA"/>
</dbReference>
<evidence type="ECO:0000256" key="1">
    <source>
        <dbReference type="SAM" id="MobiDB-lite"/>
    </source>
</evidence>
<reference evidence="2" key="1">
    <citation type="submission" date="2020-11" db="EMBL/GenBank/DDBJ databases">
        <authorList>
            <person name="Tran Van P."/>
        </authorList>
    </citation>
    <scope>NUCLEOTIDE SEQUENCE</scope>
</reference>
<dbReference type="AlphaFoldDB" id="A0A7R9IM89"/>
<evidence type="ECO:0000313" key="2">
    <source>
        <dbReference type="EMBL" id="CAD7460905.1"/>
    </source>
</evidence>
<accession>A0A7R9IM89</accession>
<proteinExistence type="predicted"/>
<feature type="region of interest" description="Disordered" evidence="1">
    <location>
        <begin position="1"/>
        <end position="28"/>
    </location>
</feature>
<gene>
    <name evidence="2" type="ORF">TTEB3V08_LOCUS8822</name>
</gene>
<feature type="region of interest" description="Disordered" evidence="1">
    <location>
        <begin position="168"/>
        <end position="190"/>
    </location>
</feature>
<protein>
    <submittedName>
        <fullName evidence="2">Uncharacterized protein</fullName>
    </submittedName>
</protein>
<name>A0A7R9IM89_9NEOP</name>
<organism evidence="2">
    <name type="scientific">Timema tahoe</name>
    <dbReference type="NCBI Taxonomy" id="61484"/>
    <lineage>
        <taxon>Eukaryota</taxon>
        <taxon>Metazoa</taxon>
        <taxon>Ecdysozoa</taxon>
        <taxon>Arthropoda</taxon>
        <taxon>Hexapoda</taxon>
        <taxon>Insecta</taxon>
        <taxon>Pterygota</taxon>
        <taxon>Neoptera</taxon>
        <taxon>Polyneoptera</taxon>
        <taxon>Phasmatodea</taxon>
        <taxon>Timematodea</taxon>
        <taxon>Timematoidea</taxon>
        <taxon>Timematidae</taxon>
        <taxon>Timema</taxon>
    </lineage>
</organism>